<evidence type="ECO:0000313" key="8">
    <source>
        <dbReference type="Proteomes" id="UP001183794"/>
    </source>
</evidence>
<protein>
    <submittedName>
        <fullName evidence="7">Glycine betaine/proline transport system substrate-binding protein</fullName>
    </submittedName>
</protein>
<accession>A0ABU2AXY7</accession>
<dbReference type="EMBL" id="JAVDYJ010000001">
    <property type="protein sequence ID" value="MDR7346016.1"/>
    <property type="molecule type" value="Genomic_DNA"/>
</dbReference>
<evidence type="ECO:0000256" key="5">
    <source>
        <dbReference type="SAM" id="SignalP"/>
    </source>
</evidence>
<dbReference type="PANTHER" id="PTHR47737:SF1">
    <property type="entry name" value="GLYCINE BETAINE_PROLINE BETAINE TRANSPORT SYSTEM PERMEASE PROTEIN PROW"/>
    <property type="match status" value="1"/>
</dbReference>
<comment type="subcellular location">
    <subcellularLocation>
        <location evidence="1">Cell membrane</location>
    </subcellularLocation>
</comment>
<evidence type="ECO:0000256" key="1">
    <source>
        <dbReference type="ARBA" id="ARBA00004236"/>
    </source>
</evidence>
<evidence type="ECO:0000259" key="6">
    <source>
        <dbReference type="Pfam" id="PF04069"/>
    </source>
</evidence>
<comment type="caution">
    <text evidence="7">The sequence shown here is derived from an EMBL/GenBank/DDBJ whole genome shotgun (WGS) entry which is preliminary data.</text>
</comment>
<evidence type="ECO:0000256" key="2">
    <source>
        <dbReference type="ARBA" id="ARBA00022448"/>
    </source>
</evidence>
<name>A0ABU2AXY7_9MICC</name>
<gene>
    <name evidence="7" type="ORF">J2S62_000273</name>
</gene>
<feature type="domain" description="ABC-type glycine betaine transport system substrate-binding" evidence="6">
    <location>
        <begin position="43"/>
        <end position="289"/>
    </location>
</feature>
<dbReference type="PROSITE" id="PS51257">
    <property type="entry name" value="PROKAR_LIPOPROTEIN"/>
    <property type="match status" value="1"/>
</dbReference>
<keyword evidence="4" id="KW-0472">Membrane</keyword>
<dbReference type="Pfam" id="PF04069">
    <property type="entry name" value="OpuAC"/>
    <property type="match status" value="1"/>
</dbReference>
<evidence type="ECO:0000313" key="7">
    <source>
        <dbReference type="EMBL" id="MDR7346016.1"/>
    </source>
</evidence>
<proteinExistence type="predicted"/>
<dbReference type="CDD" id="cd13639">
    <property type="entry name" value="PBP2_OpuAC_like"/>
    <property type="match status" value="1"/>
</dbReference>
<evidence type="ECO:0000256" key="3">
    <source>
        <dbReference type="ARBA" id="ARBA00022475"/>
    </source>
</evidence>
<dbReference type="Proteomes" id="UP001183794">
    <property type="component" value="Unassembled WGS sequence"/>
</dbReference>
<reference evidence="7 8" key="1">
    <citation type="submission" date="2023-07" db="EMBL/GenBank/DDBJ databases">
        <title>Sequencing the genomes of 1000 actinobacteria strains.</title>
        <authorList>
            <person name="Klenk H.-P."/>
        </authorList>
    </citation>
    <scope>NUCLEOTIDE SEQUENCE [LARGE SCALE GENOMIC DNA]</scope>
    <source>
        <strain evidence="7 8">DSM 22966</strain>
    </source>
</reference>
<evidence type="ECO:0000256" key="4">
    <source>
        <dbReference type="ARBA" id="ARBA00023136"/>
    </source>
</evidence>
<dbReference type="PANTHER" id="PTHR47737">
    <property type="entry name" value="GLYCINE BETAINE/PROLINE BETAINE TRANSPORT SYSTEM PERMEASE PROTEIN PROW"/>
    <property type="match status" value="1"/>
</dbReference>
<dbReference type="Gene3D" id="3.10.105.10">
    <property type="entry name" value="Dipeptide-binding Protein, Domain 3"/>
    <property type="match status" value="2"/>
</dbReference>
<dbReference type="SUPFAM" id="SSF53850">
    <property type="entry name" value="Periplasmic binding protein-like II"/>
    <property type="match status" value="1"/>
</dbReference>
<keyword evidence="8" id="KW-1185">Reference proteome</keyword>
<organism evidence="7 8">
    <name type="scientific">Enteractinococcus fodinae</name>
    <dbReference type="NCBI Taxonomy" id="684663"/>
    <lineage>
        <taxon>Bacteria</taxon>
        <taxon>Bacillati</taxon>
        <taxon>Actinomycetota</taxon>
        <taxon>Actinomycetes</taxon>
        <taxon>Micrococcales</taxon>
        <taxon>Micrococcaceae</taxon>
    </lineage>
</organism>
<dbReference type="RefSeq" id="WP_310170411.1">
    <property type="nucleotide sequence ID" value="NZ_BAABHE010000002.1"/>
</dbReference>
<dbReference type="InterPro" id="IPR007210">
    <property type="entry name" value="ABC_Gly_betaine_transp_sub-bd"/>
</dbReference>
<keyword evidence="3" id="KW-1003">Cell membrane</keyword>
<keyword evidence="5" id="KW-0732">Signal</keyword>
<keyword evidence="2" id="KW-0813">Transport</keyword>
<dbReference type="Gene3D" id="3.40.190.100">
    <property type="entry name" value="Glycine betaine-binding periplasmic protein, domain 2"/>
    <property type="match status" value="1"/>
</dbReference>
<sequence length="306" mass="34136">MSHSMRPWRVPMMLLAGSLMLTACTGDDPEADHHTTDEEQDVIRIGSVTGWSDQAGIAHLYEYVLEENGYEVEVQDTLDVAPAYEAVAEGELDLYAAAWPEVAQQVYWEEHQDNVEDLGDIYQDAQLFLGVPEYSEITSIEELPDYADELNGQITGIESGAGLSVLTEEEVMPHYGLEEDFELQLSSASGMVGQLEEAIENNEEIVVTLWTPYWVTEQYDVRALEDPDMIYGEPENVHTLGRTGFAEDYPEIAAMIENFSLTAEQVTDLQDTMVNEFDDDDSAAVQAWAEDNPEVVDQMSADLSEA</sequence>
<feature type="signal peptide" evidence="5">
    <location>
        <begin position="1"/>
        <end position="23"/>
    </location>
</feature>
<feature type="chain" id="PRO_5046195892" evidence="5">
    <location>
        <begin position="24"/>
        <end position="306"/>
    </location>
</feature>